<evidence type="ECO:0000256" key="4">
    <source>
        <dbReference type="ARBA" id="ARBA00022801"/>
    </source>
</evidence>
<feature type="domain" description="Adenosine deaminase" evidence="8">
    <location>
        <begin position="43"/>
        <end position="390"/>
    </location>
</feature>
<accession>A0A8T2TYJ6</accession>
<dbReference type="AlphaFoldDB" id="A0A8T2TYJ6"/>
<gene>
    <name evidence="9" type="ORF">KP509_10G070500</name>
</gene>
<evidence type="ECO:0000259" key="8">
    <source>
        <dbReference type="Pfam" id="PF00962"/>
    </source>
</evidence>
<proteinExistence type="inferred from homology"/>
<dbReference type="CDD" id="cd00443">
    <property type="entry name" value="ADA_AMPD"/>
    <property type="match status" value="1"/>
</dbReference>
<dbReference type="InterPro" id="IPR001365">
    <property type="entry name" value="A_deaminase_dom"/>
</dbReference>
<dbReference type="GO" id="GO:0009117">
    <property type="term" value="P:nucleotide metabolic process"/>
    <property type="evidence" value="ECO:0007669"/>
    <property type="project" value="UniProtKB-KW"/>
</dbReference>
<keyword evidence="3" id="KW-0479">Metal-binding</keyword>
<dbReference type="GO" id="GO:0004000">
    <property type="term" value="F:adenosine deaminase activity"/>
    <property type="evidence" value="ECO:0007669"/>
    <property type="project" value="TreeGrafter"/>
</dbReference>
<sequence>MAAAREATAALFDGDDGLKTSATHAIPFSDEVRSWMPWCRSIPKVELHAHLNGSIRSSTLLELASRFSKMGTINFHEVQAIILKGDRSLTECFKLFELIHLLTTDHQVITQITKEVCAYENDCPALFPVVEDFASENVIYLELRTTPKWNASVGMTKKSYVEAVFAGLKAVETVQVISNSLDVKQNGLEMERSKRIIHVRLLLSIDRRENTEAAIETVQLALDMQKFGVVGIDLSGNPRVGDWKTFLPALKLAREKGLPITLHCGEVPNQSEIQNMLSFQPERIGHACCLEESEWAQLLQSSIPVEVCLTSNVRTETVPFLPDHHFASLYNSRHPLIVCTDDPGIFGTDISQEYALAAVCFGLTKENLQFLARNALKHIFANDDVKEELENIFDLSVNITDSILQELK</sequence>
<dbReference type="GO" id="GO:0046103">
    <property type="term" value="P:inosine biosynthetic process"/>
    <property type="evidence" value="ECO:0007669"/>
    <property type="project" value="TreeGrafter"/>
</dbReference>
<dbReference type="InterPro" id="IPR032466">
    <property type="entry name" value="Metal_Hydrolase"/>
</dbReference>
<dbReference type="Pfam" id="PF00962">
    <property type="entry name" value="A_deaminase"/>
    <property type="match status" value="1"/>
</dbReference>
<keyword evidence="6" id="KW-0546">Nucleotide metabolism</keyword>
<evidence type="ECO:0000256" key="3">
    <source>
        <dbReference type="ARBA" id="ARBA00022723"/>
    </source>
</evidence>
<dbReference type="FunFam" id="3.20.20.140:FF:000050">
    <property type="entry name" value="Adenosine/AMP deaminase family protein"/>
    <property type="match status" value="1"/>
</dbReference>
<organism evidence="9 10">
    <name type="scientific">Ceratopteris richardii</name>
    <name type="common">Triangle waterfern</name>
    <dbReference type="NCBI Taxonomy" id="49495"/>
    <lineage>
        <taxon>Eukaryota</taxon>
        <taxon>Viridiplantae</taxon>
        <taxon>Streptophyta</taxon>
        <taxon>Embryophyta</taxon>
        <taxon>Tracheophyta</taxon>
        <taxon>Polypodiopsida</taxon>
        <taxon>Polypodiidae</taxon>
        <taxon>Polypodiales</taxon>
        <taxon>Pteridineae</taxon>
        <taxon>Pteridaceae</taxon>
        <taxon>Parkerioideae</taxon>
        <taxon>Ceratopteris</taxon>
    </lineage>
</organism>
<name>A0A8T2TYJ6_CERRI</name>
<evidence type="ECO:0000313" key="10">
    <source>
        <dbReference type="Proteomes" id="UP000825935"/>
    </source>
</evidence>
<evidence type="ECO:0000313" key="9">
    <source>
        <dbReference type="EMBL" id="KAH7427992.1"/>
    </source>
</evidence>
<keyword evidence="5" id="KW-0862">Zinc</keyword>
<evidence type="ECO:0000256" key="7">
    <source>
        <dbReference type="ARBA" id="ARBA00048787"/>
    </source>
</evidence>
<dbReference type="OrthoDB" id="272271at2759"/>
<keyword evidence="4" id="KW-0378">Hydrolase</keyword>
<dbReference type="PANTHER" id="PTHR11409">
    <property type="entry name" value="ADENOSINE DEAMINASE"/>
    <property type="match status" value="1"/>
</dbReference>
<dbReference type="OMA" id="RGWFRFQ"/>
<comment type="cofactor">
    <cofactor evidence="1">
        <name>Zn(2+)</name>
        <dbReference type="ChEBI" id="CHEBI:29105"/>
    </cofactor>
</comment>
<evidence type="ECO:0000256" key="6">
    <source>
        <dbReference type="ARBA" id="ARBA00023080"/>
    </source>
</evidence>
<dbReference type="Proteomes" id="UP000825935">
    <property type="component" value="Chromosome 10"/>
</dbReference>
<dbReference type="PANTHER" id="PTHR11409:SF42">
    <property type="entry name" value="ADENOSINE DEAMINASE-LIKE PROTEIN"/>
    <property type="match status" value="1"/>
</dbReference>
<dbReference type="SUPFAM" id="SSF51556">
    <property type="entry name" value="Metallo-dependent hydrolases"/>
    <property type="match status" value="1"/>
</dbReference>
<dbReference type="GO" id="GO:0046872">
    <property type="term" value="F:metal ion binding"/>
    <property type="evidence" value="ECO:0007669"/>
    <property type="project" value="UniProtKB-KW"/>
</dbReference>
<comment type="similarity">
    <text evidence="2">Belongs to the metallo-dependent hydrolases superfamily. Adenosine and AMP deaminases family.</text>
</comment>
<dbReference type="GO" id="GO:0006154">
    <property type="term" value="P:adenosine catabolic process"/>
    <property type="evidence" value="ECO:0007669"/>
    <property type="project" value="TreeGrafter"/>
</dbReference>
<dbReference type="EMBL" id="CM035415">
    <property type="protein sequence ID" value="KAH7427992.1"/>
    <property type="molecule type" value="Genomic_DNA"/>
</dbReference>
<evidence type="ECO:0000256" key="1">
    <source>
        <dbReference type="ARBA" id="ARBA00001947"/>
    </source>
</evidence>
<comment type="catalytic activity">
    <reaction evidence="7">
        <text>N(6)-methyl-AMP + H2O + H(+) = IMP + methylamine</text>
        <dbReference type="Rhea" id="RHEA:16001"/>
        <dbReference type="ChEBI" id="CHEBI:15377"/>
        <dbReference type="ChEBI" id="CHEBI:15378"/>
        <dbReference type="ChEBI" id="CHEBI:58053"/>
        <dbReference type="ChEBI" id="CHEBI:59338"/>
        <dbReference type="ChEBI" id="CHEBI:144842"/>
    </reaction>
    <physiologicalReaction direction="left-to-right" evidence="7">
        <dbReference type="Rhea" id="RHEA:16002"/>
    </physiologicalReaction>
</comment>
<comment type="caution">
    <text evidence="9">The sequence shown here is derived from an EMBL/GenBank/DDBJ whole genome shotgun (WGS) entry which is preliminary data.</text>
</comment>
<reference evidence="9" key="1">
    <citation type="submission" date="2021-08" db="EMBL/GenBank/DDBJ databases">
        <title>WGS assembly of Ceratopteris richardii.</title>
        <authorList>
            <person name="Marchant D.B."/>
            <person name="Chen G."/>
            <person name="Jenkins J."/>
            <person name="Shu S."/>
            <person name="Leebens-Mack J."/>
            <person name="Grimwood J."/>
            <person name="Schmutz J."/>
            <person name="Soltis P."/>
            <person name="Soltis D."/>
            <person name="Chen Z.-H."/>
        </authorList>
    </citation>
    <scope>NUCLEOTIDE SEQUENCE</scope>
    <source>
        <strain evidence="9">Whitten #5841</strain>
        <tissue evidence="9">Leaf</tissue>
    </source>
</reference>
<protein>
    <recommendedName>
        <fullName evidence="8">Adenosine deaminase domain-containing protein</fullName>
    </recommendedName>
</protein>
<keyword evidence="10" id="KW-1185">Reference proteome</keyword>
<dbReference type="Gene3D" id="3.20.20.140">
    <property type="entry name" value="Metal-dependent hydrolases"/>
    <property type="match status" value="1"/>
</dbReference>
<evidence type="ECO:0000256" key="5">
    <source>
        <dbReference type="ARBA" id="ARBA00022833"/>
    </source>
</evidence>
<evidence type="ECO:0000256" key="2">
    <source>
        <dbReference type="ARBA" id="ARBA00006676"/>
    </source>
</evidence>
<dbReference type="InterPro" id="IPR006330">
    <property type="entry name" value="Ado/ade_deaminase"/>
</dbReference>